<protein>
    <submittedName>
        <fullName evidence="3">Uncharacterized protein</fullName>
    </submittedName>
</protein>
<evidence type="ECO:0000313" key="3">
    <source>
        <dbReference type="EMBL" id="GAA5798032.1"/>
    </source>
</evidence>
<comment type="caution">
    <text evidence="3">The sequence shown here is derived from an EMBL/GenBank/DDBJ whole genome shotgun (WGS) entry which is preliminary data.</text>
</comment>
<dbReference type="Proteomes" id="UP001476247">
    <property type="component" value="Unassembled WGS sequence"/>
</dbReference>
<keyword evidence="1" id="KW-0175">Coiled coil</keyword>
<name>A0ABP9XTD8_9FUNG</name>
<evidence type="ECO:0000256" key="1">
    <source>
        <dbReference type="SAM" id="Coils"/>
    </source>
</evidence>
<dbReference type="EMBL" id="BAABUJ010000009">
    <property type="protein sequence ID" value="GAA5798032.1"/>
    <property type="molecule type" value="Genomic_DNA"/>
</dbReference>
<gene>
    <name evidence="3" type="ORF">HPULCUR_003430</name>
</gene>
<keyword evidence="4" id="KW-1185">Reference proteome</keyword>
<reference evidence="3 4" key="1">
    <citation type="submission" date="2024-04" db="EMBL/GenBank/DDBJ databases">
        <title>genome sequences of Mucor flavus KT1a and Helicostylum pulchrum KT1b strains isolation_sourced from the surface of a dry-aged beef.</title>
        <authorList>
            <person name="Toyotome T."/>
            <person name="Hosono M."/>
            <person name="Torimaru M."/>
            <person name="Fukuda K."/>
            <person name="Mikami N."/>
        </authorList>
    </citation>
    <scope>NUCLEOTIDE SEQUENCE [LARGE SCALE GENOMIC DNA]</scope>
    <source>
        <strain evidence="3 4">KT1b</strain>
    </source>
</reference>
<sequence>MASQRNNITLFEVQMLLQRTIMNESQSILGKLDNLGAAINDLREEAIAEAYYKLAERVIGRSMAKEEFDGCCEDNVNIGVLNPVMYTIKKRPLGRKMLLMRMWHRTFQYYIEEEEEGEYRVAAQTILRQEEQEEQEQEEEDAHKEEDGLLSNIVALLLDPSLENPIVEGPLLERAEGEAATKAIKEREGDPRPRRRLQVYKCKD</sequence>
<proteinExistence type="predicted"/>
<organism evidence="3 4">
    <name type="scientific">Helicostylum pulchrum</name>
    <dbReference type="NCBI Taxonomy" id="562976"/>
    <lineage>
        <taxon>Eukaryota</taxon>
        <taxon>Fungi</taxon>
        <taxon>Fungi incertae sedis</taxon>
        <taxon>Mucoromycota</taxon>
        <taxon>Mucoromycotina</taxon>
        <taxon>Mucoromycetes</taxon>
        <taxon>Mucorales</taxon>
        <taxon>Mucorineae</taxon>
        <taxon>Mucoraceae</taxon>
        <taxon>Helicostylum</taxon>
    </lineage>
</organism>
<feature type="coiled-coil region" evidence="1">
    <location>
        <begin position="120"/>
        <end position="148"/>
    </location>
</feature>
<evidence type="ECO:0000313" key="4">
    <source>
        <dbReference type="Proteomes" id="UP001476247"/>
    </source>
</evidence>
<accession>A0ABP9XTD8</accession>
<evidence type="ECO:0000256" key="2">
    <source>
        <dbReference type="SAM" id="MobiDB-lite"/>
    </source>
</evidence>
<feature type="compositionally biased region" description="Basic and acidic residues" evidence="2">
    <location>
        <begin position="177"/>
        <end position="192"/>
    </location>
</feature>
<feature type="region of interest" description="Disordered" evidence="2">
    <location>
        <begin position="177"/>
        <end position="204"/>
    </location>
</feature>